<evidence type="ECO:0000256" key="8">
    <source>
        <dbReference type="RuleBase" id="RU000461"/>
    </source>
</evidence>
<dbReference type="GO" id="GO:0020037">
    <property type="term" value="F:heme binding"/>
    <property type="evidence" value="ECO:0007669"/>
    <property type="project" value="InterPro"/>
</dbReference>
<name>A0A426X1E5_ENSVE</name>
<evidence type="ECO:0000256" key="3">
    <source>
        <dbReference type="ARBA" id="ARBA00022692"/>
    </source>
</evidence>
<organism evidence="9 10">
    <name type="scientific">Ensete ventricosum</name>
    <name type="common">Abyssinian banana</name>
    <name type="synonym">Musa ensete</name>
    <dbReference type="NCBI Taxonomy" id="4639"/>
    <lineage>
        <taxon>Eukaryota</taxon>
        <taxon>Viridiplantae</taxon>
        <taxon>Streptophyta</taxon>
        <taxon>Embryophyta</taxon>
        <taxon>Tracheophyta</taxon>
        <taxon>Spermatophyta</taxon>
        <taxon>Magnoliopsida</taxon>
        <taxon>Liliopsida</taxon>
        <taxon>Zingiberales</taxon>
        <taxon>Musaceae</taxon>
        <taxon>Ensete</taxon>
    </lineage>
</organism>
<evidence type="ECO:0000256" key="6">
    <source>
        <dbReference type="ARBA" id="ARBA00023136"/>
    </source>
</evidence>
<dbReference type="Gene3D" id="1.10.630.10">
    <property type="entry name" value="Cytochrome P450"/>
    <property type="match status" value="1"/>
</dbReference>
<evidence type="ECO:0000313" key="9">
    <source>
        <dbReference type="EMBL" id="RRT33312.1"/>
    </source>
</evidence>
<keyword evidence="7 8" id="KW-0479">Metal-binding</keyword>
<protein>
    <recommendedName>
        <fullName evidence="11">Cytochrome P450</fullName>
    </recommendedName>
</protein>
<keyword evidence="4" id="KW-1133">Transmembrane helix</keyword>
<dbReference type="GO" id="GO:0004497">
    <property type="term" value="F:monooxygenase activity"/>
    <property type="evidence" value="ECO:0007669"/>
    <property type="project" value="UniProtKB-KW"/>
</dbReference>
<dbReference type="InterPro" id="IPR001128">
    <property type="entry name" value="Cyt_P450"/>
</dbReference>
<keyword evidence="6" id="KW-0472">Membrane</keyword>
<keyword evidence="5 8" id="KW-0560">Oxidoreductase</keyword>
<evidence type="ECO:0000256" key="4">
    <source>
        <dbReference type="ARBA" id="ARBA00022989"/>
    </source>
</evidence>
<evidence type="ECO:0000256" key="2">
    <source>
        <dbReference type="ARBA" id="ARBA00010617"/>
    </source>
</evidence>
<dbReference type="InterPro" id="IPR017972">
    <property type="entry name" value="Cyt_P450_CS"/>
</dbReference>
<proteinExistence type="inferred from homology"/>
<dbReference type="PROSITE" id="PS00086">
    <property type="entry name" value="CYTOCHROME_P450"/>
    <property type="match status" value="1"/>
</dbReference>
<evidence type="ECO:0000256" key="7">
    <source>
        <dbReference type="PIRSR" id="PIRSR602401-1"/>
    </source>
</evidence>
<feature type="binding site" description="axial binding residue" evidence="7">
    <location>
        <position position="127"/>
    </location>
    <ligand>
        <name>heme</name>
        <dbReference type="ChEBI" id="CHEBI:30413"/>
    </ligand>
    <ligandPart>
        <name>Fe</name>
        <dbReference type="ChEBI" id="CHEBI:18248"/>
    </ligandPart>
</feature>
<keyword evidence="8" id="KW-0503">Monooxygenase</keyword>
<comment type="cofactor">
    <cofactor evidence="7">
        <name>heme</name>
        <dbReference type="ChEBI" id="CHEBI:30413"/>
    </cofactor>
</comment>
<gene>
    <name evidence="9" type="ORF">B296_00052872</name>
</gene>
<keyword evidence="3" id="KW-0812">Transmembrane</keyword>
<dbReference type="SUPFAM" id="SSF48264">
    <property type="entry name" value="Cytochrome P450"/>
    <property type="match status" value="1"/>
</dbReference>
<accession>A0A426X1E5</accession>
<keyword evidence="7 8" id="KW-0408">Iron</keyword>
<dbReference type="EMBL" id="AMZH03029347">
    <property type="protein sequence ID" value="RRT33312.1"/>
    <property type="molecule type" value="Genomic_DNA"/>
</dbReference>
<evidence type="ECO:0000313" key="10">
    <source>
        <dbReference type="Proteomes" id="UP000287651"/>
    </source>
</evidence>
<dbReference type="InterPro" id="IPR002401">
    <property type="entry name" value="Cyt_P450_E_grp-I"/>
</dbReference>
<dbReference type="AlphaFoldDB" id="A0A426X1E5"/>
<dbReference type="InterPro" id="IPR050193">
    <property type="entry name" value="Cytochrome_P450_71"/>
</dbReference>
<dbReference type="Pfam" id="PF00067">
    <property type="entry name" value="p450"/>
    <property type="match status" value="1"/>
</dbReference>
<dbReference type="GO" id="GO:0016705">
    <property type="term" value="F:oxidoreductase activity, acting on paired donors, with incorporation or reduction of molecular oxygen"/>
    <property type="evidence" value="ECO:0007669"/>
    <property type="project" value="InterPro"/>
</dbReference>
<dbReference type="PANTHER" id="PTHR47956">
    <property type="entry name" value="CYTOCHROME P450 71B11-RELATED"/>
    <property type="match status" value="1"/>
</dbReference>
<dbReference type="Proteomes" id="UP000287651">
    <property type="component" value="Unassembled WGS sequence"/>
</dbReference>
<evidence type="ECO:0000256" key="1">
    <source>
        <dbReference type="ARBA" id="ARBA00004167"/>
    </source>
</evidence>
<dbReference type="GO" id="GO:0005506">
    <property type="term" value="F:iron ion binding"/>
    <property type="evidence" value="ECO:0007669"/>
    <property type="project" value="InterPro"/>
</dbReference>
<comment type="caution">
    <text evidence="9">The sequence shown here is derived from an EMBL/GenBank/DDBJ whole genome shotgun (WGS) entry which is preliminary data.</text>
</comment>
<reference evidence="9 10" key="1">
    <citation type="journal article" date="2014" name="Agronomy (Basel)">
        <title>A Draft Genome Sequence for Ensete ventricosum, the Drought-Tolerant Tree Against Hunger.</title>
        <authorList>
            <person name="Harrison J."/>
            <person name="Moore K.A."/>
            <person name="Paszkiewicz K."/>
            <person name="Jones T."/>
            <person name="Grant M."/>
            <person name="Ambacheew D."/>
            <person name="Muzemil S."/>
            <person name="Studholme D.J."/>
        </authorList>
    </citation>
    <scope>NUCLEOTIDE SEQUENCE [LARGE SCALE GENOMIC DNA]</scope>
</reference>
<keyword evidence="7 8" id="KW-0349">Heme</keyword>
<dbReference type="PRINTS" id="PR00463">
    <property type="entry name" value="EP450I"/>
</dbReference>
<sequence>MTELVLSPKAMRKLQDEVRKGERIVREEELSDMVYLKAVIKEVLLRLHPPVPLLLPRELLEDCRLQGYNIPKKTRVLVNAWAMGRDPNYWEAPEEFNKPERFIEDGAMDFKGNDFPFIPFGAGRRICPGMNFSTSTLELALANLVRHFDWELPDGVTSENFDMTEAPGIVVQRTLI</sequence>
<evidence type="ECO:0008006" key="11">
    <source>
        <dbReference type="Google" id="ProtNLM"/>
    </source>
</evidence>
<evidence type="ECO:0000256" key="5">
    <source>
        <dbReference type="ARBA" id="ARBA00023002"/>
    </source>
</evidence>
<dbReference type="InterPro" id="IPR036396">
    <property type="entry name" value="Cyt_P450_sf"/>
</dbReference>
<dbReference type="GO" id="GO:0016020">
    <property type="term" value="C:membrane"/>
    <property type="evidence" value="ECO:0007669"/>
    <property type="project" value="UniProtKB-SubCell"/>
</dbReference>
<comment type="subcellular location">
    <subcellularLocation>
        <location evidence="1">Membrane</location>
        <topology evidence="1">Single-pass membrane protein</topology>
    </subcellularLocation>
</comment>
<comment type="similarity">
    <text evidence="2 8">Belongs to the cytochrome P450 family.</text>
</comment>